<feature type="domain" description="DUF3447" evidence="2">
    <location>
        <begin position="200"/>
        <end position="275"/>
    </location>
</feature>
<feature type="repeat" description="ANK" evidence="1">
    <location>
        <begin position="545"/>
        <end position="577"/>
    </location>
</feature>
<dbReference type="PANTHER" id="PTHR24182">
    <property type="entry name" value="ANKYRIN REPEAT AND SOCS BOX CONTAINING 4"/>
    <property type="match status" value="1"/>
</dbReference>
<evidence type="ECO:0000313" key="3">
    <source>
        <dbReference type="EMBL" id="EAY18691.1"/>
    </source>
</evidence>
<dbReference type="PROSITE" id="PS50297">
    <property type="entry name" value="ANK_REP_REGION"/>
    <property type="match status" value="9"/>
</dbReference>
<dbReference type="InterPro" id="IPR036770">
    <property type="entry name" value="Ankyrin_rpt-contain_sf"/>
</dbReference>
<evidence type="ECO:0000313" key="4">
    <source>
        <dbReference type="Proteomes" id="UP000001542"/>
    </source>
</evidence>
<evidence type="ECO:0000259" key="2">
    <source>
        <dbReference type="Pfam" id="PF11929"/>
    </source>
</evidence>
<sequence>MSDQDFHLNKYRELRSIYKCHIESYIALFQLRTNNEEELNSIYKMIKTELIDSKKYLPQIIIKEILSIIPYNNRYIKSYLMLAKHISDDYHITEVRKIPIISNFLFNEEYGIQLDKFHDFEDINSENLKIHSENTIYKAIMDDDKDEFISFTMKEGFDINQKLRSKLYPEHNHYYKGLSLLELCCYHGAVNCFNYLRTMFDAYITVTCINFSFLGGNAEIIIECLKYQKPDENSMEYAIISHNIDFVTFLMNEYNIEIDLSYCGKYNNLDSFFVYFEQTNDINKCFTFSIVFDIPSLCEYFLSLGANIDEKDQKGNTVLHIAAEDKSLKLIELILSKITNVDAKNKYGYTALHNATWRNRKEVVELLLSYNANVNEKDYDRETALHIAAARNSKEIIKLLISHGANVNETDDEGQIPLHKAAYNNAKEVIEQLIFYRSHINEKDNNGSTALHHATSRNNKEAIEVLLSYGAKIDEKDYYGETALIIAAWRNQKEIVELLLSHGANANIKDNNGSTALHHATSRNNKEAIEVLLSYGAKIDEKDYYGYTALIIAAWRNQKEIVELLLSHGANANIKDKKGRTALHHASMENNKEIAEILLLHGAIVSEKDIYGQTPFYYAYWSGEDNVDYHSQNKNDKYSGGQYW</sequence>
<dbReference type="InterPro" id="IPR020683">
    <property type="entry name" value="DUF3447"/>
</dbReference>
<organism evidence="3 4">
    <name type="scientific">Trichomonas vaginalis (strain ATCC PRA-98 / G3)</name>
    <dbReference type="NCBI Taxonomy" id="412133"/>
    <lineage>
        <taxon>Eukaryota</taxon>
        <taxon>Metamonada</taxon>
        <taxon>Parabasalia</taxon>
        <taxon>Trichomonadida</taxon>
        <taxon>Trichomonadidae</taxon>
        <taxon>Trichomonas</taxon>
    </lineage>
</organism>
<dbReference type="Pfam" id="PF00023">
    <property type="entry name" value="Ank"/>
    <property type="match status" value="2"/>
</dbReference>
<dbReference type="STRING" id="5722.A2DLQ8"/>
<dbReference type="SMART" id="SM00248">
    <property type="entry name" value="ANK"/>
    <property type="match status" value="11"/>
</dbReference>
<name>A2DLQ8_TRIV3</name>
<keyword evidence="4" id="KW-1185">Reference proteome</keyword>
<dbReference type="RefSeq" id="XP_001579677.1">
    <property type="nucleotide sequence ID" value="XM_001579627.1"/>
</dbReference>
<proteinExistence type="predicted"/>
<dbReference type="PANTHER" id="PTHR24182:SF13">
    <property type="entry name" value="LD18443P"/>
    <property type="match status" value="1"/>
</dbReference>
<dbReference type="Gene3D" id="1.25.40.20">
    <property type="entry name" value="Ankyrin repeat-containing domain"/>
    <property type="match status" value="3"/>
</dbReference>
<dbReference type="eggNOG" id="KOG0504">
    <property type="taxonomic scope" value="Eukaryota"/>
</dbReference>
<gene>
    <name evidence="3" type="ORF">TVAG_062960</name>
</gene>
<dbReference type="KEGG" id="tva:5464205"/>
<dbReference type="InterPro" id="IPR002110">
    <property type="entry name" value="Ankyrin_rpt"/>
</dbReference>
<dbReference type="EMBL" id="DS113216">
    <property type="protein sequence ID" value="EAY18691.1"/>
    <property type="molecule type" value="Genomic_DNA"/>
</dbReference>
<keyword evidence="1" id="KW-0040">ANK repeat</keyword>
<feature type="repeat" description="ANK" evidence="1">
    <location>
        <begin position="347"/>
        <end position="379"/>
    </location>
</feature>
<dbReference type="OrthoDB" id="6718656at2759"/>
<dbReference type="Pfam" id="PF11929">
    <property type="entry name" value="DUF3447"/>
    <property type="match status" value="1"/>
</dbReference>
<dbReference type="Proteomes" id="UP000001542">
    <property type="component" value="Unassembled WGS sequence"/>
</dbReference>
<dbReference type="PROSITE" id="PS50088">
    <property type="entry name" value="ANK_REPEAT"/>
    <property type="match status" value="9"/>
</dbReference>
<feature type="repeat" description="ANK" evidence="1">
    <location>
        <begin position="380"/>
        <end position="412"/>
    </location>
</feature>
<dbReference type="PRINTS" id="PR01415">
    <property type="entry name" value="ANKYRIN"/>
</dbReference>
<dbReference type="SMR" id="A2DLQ8"/>
<feature type="repeat" description="ANK" evidence="1">
    <location>
        <begin position="512"/>
        <end position="544"/>
    </location>
</feature>
<dbReference type="VEuPathDB" id="TrichDB:TVAGG3_0581110"/>
<feature type="repeat" description="ANK" evidence="1">
    <location>
        <begin position="413"/>
        <end position="445"/>
    </location>
</feature>
<protein>
    <submittedName>
        <fullName evidence="3">Ankyrin repeat protein, putative</fullName>
    </submittedName>
</protein>
<feature type="repeat" description="ANK" evidence="1">
    <location>
        <begin position="314"/>
        <end position="346"/>
    </location>
</feature>
<dbReference type="InParanoid" id="A2DLQ8"/>
<reference evidence="3" key="2">
    <citation type="journal article" date="2007" name="Science">
        <title>Draft genome sequence of the sexually transmitted pathogen Trichomonas vaginalis.</title>
        <authorList>
            <person name="Carlton J.M."/>
            <person name="Hirt R.P."/>
            <person name="Silva J.C."/>
            <person name="Delcher A.L."/>
            <person name="Schatz M."/>
            <person name="Zhao Q."/>
            <person name="Wortman J.R."/>
            <person name="Bidwell S.L."/>
            <person name="Alsmark U.C.M."/>
            <person name="Besteiro S."/>
            <person name="Sicheritz-Ponten T."/>
            <person name="Noel C.J."/>
            <person name="Dacks J.B."/>
            <person name="Foster P.G."/>
            <person name="Simillion C."/>
            <person name="Van de Peer Y."/>
            <person name="Miranda-Saavedra D."/>
            <person name="Barton G.J."/>
            <person name="Westrop G.D."/>
            <person name="Mueller S."/>
            <person name="Dessi D."/>
            <person name="Fiori P.L."/>
            <person name="Ren Q."/>
            <person name="Paulsen I."/>
            <person name="Zhang H."/>
            <person name="Bastida-Corcuera F.D."/>
            <person name="Simoes-Barbosa A."/>
            <person name="Brown M.T."/>
            <person name="Hayes R.D."/>
            <person name="Mukherjee M."/>
            <person name="Okumura C.Y."/>
            <person name="Schneider R."/>
            <person name="Smith A.J."/>
            <person name="Vanacova S."/>
            <person name="Villalvazo M."/>
            <person name="Haas B.J."/>
            <person name="Pertea M."/>
            <person name="Feldblyum T.V."/>
            <person name="Utterback T.R."/>
            <person name="Shu C.L."/>
            <person name="Osoegawa K."/>
            <person name="de Jong P.J."/>
            <person name="Hrdy I."/>
            <person name="Horvathova L."/>
            <person name="Zubacova Z."/>
            <person name="Dolezal P."/>
            <person name="Malik S.B."/>
            <person name="Logsdon J.M. Jr."/>
            <person name="Henze K."/>
            <person name="Gupta A."/>
            <person name="Wang C.C."/>
            <person name="Dunne R.L."/>
            <person name="Upcroft J.A."/>
            <person name="Upcroft P."/>
            <person name="White O."/>
            <person name="Salzberg S.L."/>
            <person name="Tang P."/>
            <person name="Chiu C.-H."/>
            <person name="Lee Y.-S."/>
            <person name="Embley T.M."/>
            <person name="Coombs G.H."/>
            <person name="Mottram J.C."/>
            <person name="Tachezy J."/>
            <person name="Fraser-Liggett C.M."/>
            <person name="Johnson P.J."/>
        </authorList>
    </citation>
    <scope>NUCLEOTIDE SEQUENCE [LARGE SCALE GENOMIC DNA]</scope>
    <source>
        <strain evidence="3">G3</strain>
    </source>
</reference>
<feature type="repeat" description="ANK" evidence="1">
    <location>
        <begin position="479"/>
        <end position="511"/>
    </location>
</feature>
<dbReference type="VEuPathDB" id="TrichDB:TVAG_062960"/>
<feature type="repeat" description="ANK" evidence="1">
    <location>
        <begin position="446"/>
        <end position="478"/>
    </location>
</feature>
<feature type="repeat" description="ANK" evidence="1">
    <location>
        <begin position="578"/>
        <end position="610"/>
    </location>
</feature>
<evidence type="ECO:0000256" key="1">
    <source>
        <dbReference type="PROSITE-ProRule" id="PRU00023"/>
    </source>
</evidence>
<dbReference type="Pfam" id="PF12796">
    <property type="entry name" value="Ank_2"/>
    <property type="match status" value="3"/>
</dbReference>
<reference evidence="3" key="1">
    <citation type="submission" date="2006-10" db="EMBL/GenBank/DDBJ databases">
        <authorList>
            <person name="Amadeo P."/>
            <person name="Zhao Q."/>
            <person name="Wortman J."/>
            <person name="Fraser-Liggett C."/>
            <person name="Carlton J."/>
        </authorList>
    </citation>
    <scope>NUCLEOTIDE SEQUENCE</scope>
    <source>
        <strain evidence="3">G3</strain>
    </source>
</reference>
<dbReference type="AlphaFoldDB" id="A2DLQ8"/>
<accession>A2DLQ8</accession>
<dbReference type="SUPFAM" id="SSF48403">
    <property type="entry name" value="Ankyrin repeat"/>
    <property type="match status" value="1"/>
</dbReference>